<gene>
    <name evidence="6" type="ORF">GCM10023189_39140</name>
</gene>
<comment type="caution">
    <text evidence="6">The sequence shown here is derived from an EMBL/GenBank/DDBJ whole genome shotgun (WGS) entry which is preliminary data.</text>
</comment>
<evidence type="ECO:0000256" key="1">
    <source>
        <dbReference type="ARBA" id="ARBA00022741"/>
    </source>
</evidence>
<reference evidence="7" key="1">
    <citation type="journal article" date="2019" name="Int. J. Syst. Evol. Microbiol.">
        <title>The Global Catalogue of Microorganisms (GCM) 10K type strain sequencing project: providing services to taxonomists for standard genome sequencing and annotation.</title>
        <authorList>
            <consortium name="The Broad Institute Genomics Platform"/>
            <consortium name="The Broad Institute Genome Sequencing Center for Infectious Disease"/>
            <person name="Wu L."/>
            <person name="Ma J."/>
        </authorList>
    </citation>
    <scope>NUCLEOTIDE SEQUENCE [LARGE SCALE GENOMIC DNA]</scope>
    <source>
        <strain evidence="7">JCM 17927</strain>
    </source>
</reference>
<evidence type="ECO:0000259" key="5">
    <source>
        <dbReference type="PROSITE" id="PS50045"/>
    </source>
</evidence>
<dbReference type="Gene3D" id="1.10.8.60">
    <property type="match status" value="1"/>
</dbReference>
<dbReference type="Pfam" id="PF25601">
    <property type="entry name" value="AAA_lid_14"/>
    <property type="match status" value="1"/>
</dbReference>
<dbReference type="PANTHER" id="PTHR32071:SF57">
    <property type="entry name" value="C4-DICARBOXYLATE TRANSPORT TRANSCRIPTIONAL REGULATORY PROTEIN DCTD"/>
    <property type="match status" value="1"/>
</dbReference>
<evidence type="ECO:0000256" key="2">
    <source>
        <dbReference type="ARBA" id="ARBA00022840"/>
    </source>
</evidence>
<keyword evidence="4" id="KW-0804">Transcription</keyword>
<dbReference type="Pfam" id="PF00158">
    <property type="entry name" value="Sigma54_activat"/>
    <property type="match status" value="1"/>
</dbReference>
<dbReference type="InterPro" id="IPR027417">
    <property type="entry name" value="P-loop_NTPase"/>
</dbReference>
<protein>
    <recommendedName>
        <fullName evidence="5">Sigma-54 factor interaction domain-containing protein</fullName>
    </recommendedName>
</protein>
<keyword evidence="1" id="KW-0547">Nucleotide-binding</keyword>
<dbReference type="CDD" id="cd00009">
    <property type="entry name" value="AAA"/>
    <property type="match status" value="1"/>
</dbReference>
<keyword evidence="7" id="KW-1185">Reference proteome</keyword>
<keyword evidence="2" id="KW-0067">ATP-binding</keyword>
<feature type="domain" description="Sigma-54 factor interaction" evidence="5">
    <location>
        <begin position="187"/>
        <end position="415"/>
    </location>
</feature>
<dbReference type="InterPro" id="IPR009057">
    <property type="entry name" value="Homeodomain-like_sf"/>
</dbReference>
<dbReference type="SMART" id="SM00382">
    <property type="entry name" value="AAA"/>
    <property type="match status" value="1"/>
</dbReference>
<name>A0ABP8NBC9_9BACT</name>
<dbReference type="SUPFAM" id="SSF52540">
    <property type="entry name" value="P-loop containing nucleoside triphosphate hydrolases"/>
    <property type="match status" value="1"/>
</dbReference>
<dbReference type="Gene3D" id="3.40.50.300">
    <property type="entry name" value="P-loop containing nucleotide triphosphate hydrolases"/>
    <property type="match status" value="1"/>
</dbReference>
<dbReference type="PANTHER" id="PTHR32071">
    <property type="entry name" value="TRANSCRIPTIONAL REGULATORY PROTEIN"/>
    <property type="match status" value="1"/>
</dbReference>
<keyword evidence="3" id="KW-0805">Transcription regulation</keyword>
<dbReference type="InterPro" id="IPR058031">
    <property type="entry name" value="AAA_lid_NorR"/>
</dbReference>
<dbReference type="EMBL" id="BAABHD010000069">
    <property type="protein sequence ID" value="GAA4462447.1"/>
    <property type="molecule type" value="Genomic_DNA"/>
</dbReference>
<dbReference type="InterPro" id="IPR002197">
    <property type="entry name" value="HTH_Fis"/>
</dbReference>
<dbReference type="Gene3D" id="1.10.10.60">
    <property type="entry name" value="Homeodomain-like"/>
    <property type="match status" value="1"/>
</dbReference>
<dbReference type="Proteomes" id="UP001501175">
    <property type="component" value="Unassembled WGS sequence"/>
</dbReference>
<dbReference type="InterPro" id="IPR025944">
    <property type="entry name" value="Sigma_54_int_dom_CS"/>
</dbReference>
<dbReference type="InterPro" id="IPR002078">
    <property type="entry name" value="Sigma_54_int"/>
</dbReference>
<evidence type="ECO:0000256" key="4">
    <source>
        <dbReference type="ARBA" id="ARBA00023163"/>
    </source>
</evidence>
<evidence type="ECO:0000313" key="7">
    <source>
        <dbReference type="Proteomes" id="UP001501175"/>
    </source>
</evidence>
<accession>A0ABP8NBC9</accession>
<dbReference type="SUPFAM" id="SSF46689">
    <property type="entry name" value="Homeodomain-like"/>
    <property type="match status" value="1"/>
</dbReference>
<sequence>MSKNDSKILLSWIASNNDFDKGEVKTSGPTWQFHQYFFTHDRHIILSSKPDEDIRLEKLLNRLMLDFPDRRDKIEGRYMNIPDNDVINVFALKPKVEALLLELSATAKQIDVFISPGTPAMQVVWYLCQSGLGLPMRLLQTREAKFTQNNLPELIAVEAEQSTIPISVVVRQQLNDSPEQESDYLITDALSPVYSRAKRISETERVTCLIQGASGTGKEHLARYIHQQSNRVKRPFIAVNCSALGDSLLESRLFGHEKGAFTGAEKATEGFFDAAKGGTLFLDEIGDISPYMQQTLLRVLQEQEFTPVGATKPRKADVRIVAATHKPLRQACQNGQFRWDLFYRLSVAELYLPPLSERGLPDKQALIKHFVKAKQKAFRKPNPLKFTTAAKKLLDMYLFPGNVRELENLIESLYVFTDGTVDVADLPDWLQHPDSPESSFKWEFHEKELIRRALQYFNGNKSKAKEALGYGSINTLMDRIKEYKI</sequence>
<evidence type="ECO:0000313" key="6">
    <source>
        <dbReference type="EMBL" id="GAA4462447.1"/>
    </source>
</evidence>
<proteinExistence type="predicted"/>
<dbReference type="InterPro" id="IPR003593">
    <property type="entry name" value="AAA+_ATPase"/>
</dbReference>
<dbReference type="PROSITE" id="PS00688">
    <property type="entry name" value="SIGMA54_INTERACT_3"/>
    <property type="match status" value="1"/>
</dbReference>
<dbReference type="Pfam" id="PF02954">
    <property type="entry name" value="HTH_8"/>
    <property type="match status" value="1"/>
</dbReference>
<dbReference type="RefSeq" id="WP_345246167.1">
    <property type="nucleotide sequence ID" value="NZ_BAABHD010000069.1"/>
</dbReference>
<dbReference type="PROSITE" id="PS50045">
    <property type="entry name" value="SIGMA54_INTERACT_4"/>
    <property type="match status" value="1"/>
</dbReference>
<organism evidence="6 7">
    <name type="scientific">Nibrella saemangeumensis</name>
    <dbReference type="NCBI Taxonomy" id="1084526"/>
    <lineage>
        <taxon>Bacteria</taxon>
        <taxon>Pseudomonadati</taxon>
        <taxon>Bacteroidota</taxon>
        <taxon>Cytophagia</taxon>
        <taxon>Cytophagales</taxon>
        <taxon>Spirosomataceae</taxon>
        <taxon>Nibrella</taxon>
    </lineage>
</organism>
<evidence type="ECO:0000256" key="3">
    <source>
        <dbReference type="ARBA" id="ARBA00023015"/>
    </source>
</evidence>